<evidence type="ECO:0000259" key="5">
    <source>
        <dbReference type="Pfam" id="PF03330"/>
    </source>
</evidence>
<evidence type="ECO:0000256" key="1">
    <source>
        <dbReference type="ARBA" id="ARBA00023239"/>
    </source>
</evidence>
<dbReference type="HAMAP" id="MF_02071">
    <property type="entry name" value="RlpA"/>
    <property type="match status" value="1"/>
</dbReference>
<dbReference type="SUPFAM" id="SSF50685">
    <property type="entry name" value="Barwin-like endoglucanases"/>
    <property type="match status" value="1"/>
</dbReference>
<dbReference type="GO" id="GO:0008932">
    <property type="term" value="F:lytic endotransglycosylase activity"/>
    <property type="evidence" value="ECO:0007669"/>
    <property type="project" value="UniProtKB-UniRule"/>
</dbReference>
<evidence type="ECO:0000313" key="7">
    <source>
        <dbReference type="Proteomes" id="UP000322553"/>
    </source>
</evidence>
<evidence type="ECO:0000313" key="6">
    <source>
        <dbReference type="EMBL" id="QEL12203.1"/>
    </source>
</evidence>
<comment type="similarity">
    <text evidence="3 4">Belongs to the RlpA family.</text>
</comment>
<keyword evidence="2 3" id="KW-0961">Cell wall biogenesis/degradation</keyword>
<dbReference type="GO" id="GO:0000270">
    <property type="term" value="P:peptidoglycan metabolic process"/>
    <property type="evidence" value="ECO:0007669"/>
    <property type="project" value="UniProtKB-UniRule"/>
</dbReference>
<dbReference type="InterPro" id="IPR034718">
    <property type="entry name" value="RlpA"/>
</dbReference>
<keyword evidence="3" id="KW-1003">Cell membrane</keyword>
<evidence type="ECO:0000256" key="4">
    <source>
        <dbReference type="RuleBase" id="RU003495"/>
    </source>
</evidence>
<comment type="function">
    <text evidence="3">Lytic transglycosylase with a strong preference for naked glycan strands that lack stem peptides.</text>
</comment>
<dbReference type="InterPro" id="IPR009009">
    <property type="entry name" value="RlpA-like_DPBB"/>
</dbReference>
<dbReference type="PROSITE" id="PS51257">
    <property type="entry name" value="PROKAR_LIPOPROTEIN"/>
    <property type="match status" value="1"/>
</dbReference>
<gene>
    <name evidence="3" type="primary">rlpA</name>
    <name evidence="6" type="ORF">FY550_14375</name>
</gene>
<keyword evidence="7" id="KW-1185">Reference proteome</keyword>
<sequence>MSARVLLPPCRLPIIAALVSLLLLLAGCAGPSVDSTPGSIQRGEASYYASRYVGQQTASGERLSAQQLTAAHRSLPFGTRVRVTNLDNDRHVIVRINDRGPFTRGRIIDLSPLAARRLGMLRSGTAPVRLEVLSR</sequence>
<dbReference type="InterPro" id="IPR012997">
    <property type="entry name" value="RplA"/>
</dbReference>
<dbReference type="EC" id="4.2.2.-" evidence="3"/>
<organism evidence="6 7">
    <name type="scientific">Kushneria phosphatilytica</name>
    <dbReference type="NCBI Taxonomy" id="657387"/>
    <lineage>
        <taxon>Bacteria</taxon>
        <taxon>Pseudomonadati</taxon>
        <taxon>Pseudomonadota</taxon>
        <taxon>Gammaproteobacteria</taxon>
        <taxon>Oceanospirillales</taxon>
        <taxon>Halomonadaceae</taxon>
        <taxon>Kushneria</taxon>
    </lineage>
</organism>
<dbReference type="Gene3D" id="2.40.40.10">
    <property type="entry name" value="RlpA-like domain"/>
    <property type="match status" value="1"/>
</dbReference>
<dbReference type="CDD" id="cd22268">
    <property type="entry name" value="DPBB_RlpA-like"/>
    <property type="match status" value="1"/>
</dbReference>
<dbReference type="GO" id="GO:0071555">
    <property type="term" value="P:cell wall organization"/>
    <property type="evidence" value="ECO:0007669"/>
    <property type="project" value="UniProtKB-KW"/>
</dbReference>
<keyword evidence="3" id="KW-0449">Lipoprotein</keyword>
<dbReference type="Proteomes" id="UP000322553">
    <property type="component" value="Chromosome"/>
</dbReference>
<dbReference type="PANTHER" id="PTHR34183">
    <property type="entry name" value="ENDOLYTIC PEPTIDOGLYCAN TRANSGLYCOSYLASE RLPA"/>
    <property type="match status" value="1"/>
</dbReference>
<dbReference type="RefSeq" id="WP_149054625.1">
    <property type="nucleotide sequence ID" value="NZ_CP043420.1"/>
</dbReference>
<dbReference type="NCBIfam" id="TIGR00413">
    <property type="entry name" value="rlpA"/>
    <property type="match status" value="1"/>
</dbReference>
<accession>A0A5C1A3D0</accession>
<evidence type="ECO:0000256" key="2">
    <source>
        <dbReference type="ARBA" id="ARBA00023316"/>
    </source>
</evidence>
<keyword evidence="1 3" id="KW-0456">Lyase</keyword>
<dbReference type="KEGG" id="kuy:FY550_14375"/>
<protein>
    <recommendedName>
        <fullName evidence="3">Endolytic peptidoglycan transglycosylase RlpA</fullName>
        <ecNumber evidence="3">4.2.2.-</ecNumber>
    </recommendedName>
</protein>
<dbReference type="InterPro" id="IPR036908">
    <property type="entry name" value="RlpA-like_sf"/>
</dbReference>
<dbReference type="Pfam" id="PF03330">
    <property type="entry name" value="DPBB_1"/>
    <property type="match status" value="1"/>
</dbReference>
<feature type="domain" description="RlpA-like protein double-psi beta-barrel" evidence="5">
    <location>
        <begin position="41"/>
        <end position="129"/>
    </location>
</feature>
<dbReference type="PANTHER" id="PTHR34183:SF8">
    <property type="entry name" value="ENDOLYTIC PEPTIDOGLYCAN TRANSGLYCOSYLASE RLPA-RELATED"/>
    <property type="match status" value="1"/>
</dbReference>
<dbReference type="GO" id="GO:0005886">
    <property type="term" value="C:plasma membrane"/>
    <property type="evidence" value="ECO:0007669"/>
    <property type="project" value="UniProtKB-SubCell"/>
</dbReference>
<comment type="subcellular location">
    <subcellularLocation>
        <location evidence="3">Cell membrane</location>
        <topology evidence="3">Lipid-anchor</topology>
    </subcellularLocation>
</comment>
<dbReference type="AlphaFoldDB" id="A0A5C1A3D0"/>
<evidence type="ECO:0000256" key="3">
    <source>
        <dbReference type="HAMAP-Rule" id="MF_02071"/>
    </source>
</evidence>
<dbReference type="EMBL" id="CP043420">
    <property type="protein sequence ID" value="QEL12203.1"/>
    <property type="molecule type" value="Genomic_DNA"/>
</dbReference>
<keyword evidence="3" id="KW-0564">Palmitate</keyword>
<name>A0A5C1A3D0_9GAMM</name>
<reference evidence="6 7" key="1">
    <citation type="submission" date="2019-08" db="EMBL/GenBank/DDBJ databases">
        <title>Complete genome sequence of Kushneria sp. YCWA18, a halophilic phosphate-solubilizing bacterium isolated from Daqiao saltern in China.</title>
        <authorList>
            <person name="Du G.-X."/>
            <person name="Qu L.-Y."/>
        </authorList>
    </citation>
    <scope>NUCLEOTIDE SEQUENCE [LARGE SCALE GENOMIC DNA]</scope>
    <source>
        <strain evidence="6 7">YCWA18</strain>
    </source>
</reference>
<proteinExistence type="inferred from homology"/>
<keyword evidence="3" id="KW-0472">Membrane</keyword>